<reference evidence="3 4" key="1">
    <citation type="journal article" date="2018" name="Nat. Ecol. Evol.">
        <title>Pezizomycetes genomes reveal the molecular basis of ectomycorrhizal truffle lifestyle.</title>
        <authorList>
            <person name="Murat C."/>
            <person name="Payen T."/>
            <person name="Noel B."/>
            <person name="Kuo A."/>
            <person name="Morin E."/>
            <person name="Chen J."/>
            <person name="Kohler A."/>
            <person name="Krizsan K."/>
            <person name="Balestrini R."/>
            <person name="Da Silva C."/>
            <person name="Montanini B."/>
            <person name="Hainaut M."/>
            <person name="Levati E."/>
            <person name="Barry K.W."/>
            <person name="Belfiori B."/>
            <person name="Cichocki N."/>
            <person name="Clum A."/>
            <person name="Dockter R.B."/>
            <person name="Fauchery L."/>
            <person name="Guy J."/>
            <person name="Iotti M."/>
            <person name="Le Tacon F."/>
            <person name="Lindquist E.A."/>
            <person name="Lipzen A."/>
            <person name="Malagnac F."/>
            <person name="Mello A."/>
            <person name="Molinier V."/>
            <person name="Miyauchi S."/>
            <person name="Poulain J."/>
            <person name="Riccioni C."/>
            <person name="Rubini A."/>
            <person name="Sitrit Y."/>
            <person name="Splivallo R."/>
            <person name="Traeger S."/>
            <person name="Wang M."/>
            <person name="Zifcakova L."/>
            <person name="Wipf D."/>
            <person name="Zambonelli A."/>
            <person name="Paolocci F."/>
            <person name="Nowrousian M."/>
            <person name="Ottonello S."/>
            <person name="Baldrian P."/>
            <person name="Spatafora J.W."/>
            <person name="Henrissat B."/>
            <person name="Nagy L.G."/>
            <person name="Aury J.M."/>
            <person name="Wincker P."/>
            <person name="Grigoriev I.V."/>
            <person name="Bonfante P."/>
            <person name="Martin F.M."/>
        </authorList>
    </citation>
    <scope>NUCLEOTIDE SEQUENCE [LARGE SCALE GENOMIC DNA]</scope>
    <source>
        <strain evidence="3 4">ATCC MYA-4762</strain>
    </source>
</reference>
<keyword evidence="4" id="KW-1185">Reference proteome</keyword>
<sequence length="494" mass="55638">MSGEAALVALVLEDQQMNDTINVIPHTICQVAYCRKPLQLTTPEEDADMLIRRKRETVPSPEPGAMSEVEEGNIVAHTDPSYMLIRRKRESVLFPEPDADSNPYTAELLNLKQERTLTRKQKMQDPELEEVLNAELAGITLEDRVIELRLALEDDQAQRREEKEEEHELREREISGLMCYIGKLQKEYREGYREVIGMLVIQVNDIREALFLFNRHMLSEYGKIILNSTKSTRESSPVPLLPTIIMIPIGGILALPKIMSYCTFTADGKIRSMNPCSNEEANNDRSINIFDRISDDPKKDTYIKGCKPVHNRGASNQLEDGYLAPKNEVEDEPPAPKAVSDKKEDQDRHMTNNAVTCLPGLKIMEAEVTATMKEKEKEDAIAIDKMFQRANTPANRLLGPEDHVIAAIQKGVIKHMGAYRGRAPRRQTTLPYMRYPRQTIPTPNALPKAEVAAAMKGKEKEARAQKGASKCTNSNRKLSRQSTSSTSTLVILTS</sequence>
<dbReference type="InParanoid" id="A0A3N4LL04"/>
<gene>
    <name evidence="3" type="ORF">L211DRAFT_849605</name>
</gene>
<proteinExistence type="predicted"/>
<keyword evidence="1" id="KW-0175">Coiled coil</keyword>
<dbReference type="EMBL" id="ML121545">
    <property type="protein sequence ID" value="RPB23613.1"/>
    <property type="molecule type" value="Genomic_DNA"/>
</dbReference>
<organism evidence="3 4">
    <name type="scientific">Terfezia boudieri ATCC MYA-4762</name>
    <dbReference type="NCBI Taxonomy" id="1051890"/>
    <lineage>
        <taxon>Eukaryota</taxon>
        <taxon>Fungi</taxon>
        <taxon>Dikarya</taxon>
        <taxon>Ascomycota</taxon>
        <taxon>Pezizomycotina</taxon>
        <taxon>Pezizomycetes</taxon>
        <taxon>Pezizales</taxon>
        <taxon>Pezizaceae</taxon>
        <taxon>Terfezia</taxon>
    </lineage>
</organism>
<dbReference type="Proteomes" id="UP000267821">
    <property type="component" value="Unassembled WGS sequence"/>
</dbReference>
<protein>
    <submittedName>
        <fullName evidence="3">Uncharacterized protein</fullName>
    </submittedName>
</protein>
<evidence type="ECO:0000256" key="2">
    <source>
        <dbReference type="SAM" id="MobiDB-lite"/>
    </source>
</evidence>
<dbReference type="AlphaFoldDB" id="A0A3N4LL04"/>
<name>A0A3N4LL04_9PEZI</name>
<feature type="region of interest" description="Disordered" evidence="2">
    <location>
        <begin position="457"/>
        <end position="494"/>
    </location>
</feature>
<feature type="coiled-coil region" evidence="1">
    <location>
        <begin position="145"/>
        <end position="172"/>
    </location>
</feature>
<feature type="compositionally biased region" description="Basic and acidic residues" evidence="2">
    <location>
        <begin position="339"/>
        <end position="350"/>
    </location>
</feature>
<evidence type="ECO:0000256" key="1">
    <source>
        <dbReference type="SAM" id="Coils"/>
    </source>
</evidence>
<feature type="region of interest" description="Disordered" evidence="2">
    <location>
        <begin position="326"/>
        <end position="353"/>
    </location>
</feature>
<evidence type="ECO:0000313" key="3">
    <source>
        <dbReference type="EMBL" id="RPB23613.1"/>
    </source>
</evidence>
<accession>A0A3N4LL04</accession>
<evidence type="ECO:0000313" key="4">
    <source>
        <dbReference type="Proteomes" id="UP000267821"/>
    </source>
</evidence>